<sequence>MARVDMLQRELVKLREPQLVDMTITVIPIVVQLHYANNKVPIRSADTGDRRQICKWVLVAEA</sequence>
<protein>
    <submittedName>
        <fullName evidence="1">Uncharacterized protein</fullName>
    </submittedName>
</protein>
<name>M7YEP8_TRIUA</name>
<gene>
    <name evidence="1" type="ORF">TRIUR3_21205</name>
</gene>
<reference evidence="1" key="1">
    <citation type="journal article" date="2013" name="Nature">
        <title>Draft genome of the wheat A-genome progenitor Triticum urartu.</title>
        <authorList>
            <person name="Ling H.Q."/>
            <person name="Zhao S."/>
            <person name="Liu D."/>
            <person name="Wang J."/>
            <person name="Sun H."/>
            <person name="Zhang C."/>
            <person name="Fan H."/>
            <person name="Li D."/>
            <person name="Dong L."/>
            <person name="Tao Y."/>
            <person name="Gao C."/>
            <person name="Wu H."/>
            <person name="Li Y."/>
            <person name="Cui Y."/>
            <person name="Guo X."/>
            <person name="Zheng S."/>
            <person name="Wang B."/>
            <person name="Yu K."/>
            <person name="Liang Q."/>
            <person name="Yang W."/>
            <person name="Lou X."/>
            <person name="Chen J."/>
            <person name="Feng M."/>
            <person name="Jian J."/>
            <person name="Zhang X."/>
            <person name="Luo G."/>
            <person name="Jiang Y."/>
            <person name="Liu J."/>
            <person name="Wang Z."/>
            <person name="Sha Y."/>
            <person name="Zhang B."/>
            <person name="Wu H."/>
            <person name="Tang D."/>
            <person name="Shen Q."/>
            <person name="Xue P."/>
            <person name="Zou S."/>
            <person name="Wang X."/>
            <person name="Liu X."/>
            <person name="Wang F."/>
            <person name="Yang Y."/>
            <person name="An X."/>
            <person name="Dong Z."/>
            <person name="Zhang K."/>
            <person name="Zhang X."/>
            <person name="Luo M.C."/>
            <person name="Dvorak J."/>
            <person name="Tong Y."/>
            <person name="Wang J."/>
            <person name="Yang H."/>
            <person name="Li Z."/>
            <person name="Wang D."/>
            <person name="Zhang A."/>
            <person name="Wang J."/>
        </authorList>
    </citation>
    <scope>NUCLEOTIDE SEQUENCE</scope>
</reference>
<dbReference type="EMBL" id="KD284811">
    <property type="protein sequence ID" value="EMS45577.1"/>
    <property type="molecule type" value="Genomic_DNA"/>
</dbReference>
<accession>M7YEP8</accession>
<dbReference type="AlphaFoldDB" id="M7YEP8"/>
<evidence type="ECO:0000313" key="1">
    <source>
        <dbReference type="EMBL" id="EMS45577.1"/>
    </source>
</evidence>
<proteinExistence type="predicted"/>
<organism evidence="1">
    <name type="scientific">Triticum urartu</name>
    <name type="common">Red wild einkorn</name>
    <name type="synonym">Crithodium urartu</name>
    <dbReference type="NCBI Taxonomy" id="4572"/>
    <lineage>
        <taxon>Eukaryota</taxon>
        <taxon>Viridiplantae</taxon>
        <taxon>Streptophyta</taxon>
        <taxon>Embryophyta</taxon>
        <taxon>Tracheophyta</taxon>
        <taxon>Spermatophyta</taxon>
        <taxon>Magnoliopsida</taxon>
        <taxon>Liliopsida</taxon>
        <taxon>Poales</taxon>
        <taxon>Poaceae</taxon>
        <taxon>BOP clade</taxon>
        <taxon>Pooideae</taxon>
        <taxon>Triticodae</taxon>
        <taxon>Triticeae</taxon>
        <taxon>Triticinae</taxon>
        <taxon>Triticum</taxon>
    </lineage>
</organism>